<dbReference type="SUPFAM" id="SSF55874">
    <property type="entry name" value="ATPase domain of HSP90 chaperone/DNA topoisomerase II/histidine kinase"/>
    <property type="match status" value="1"/>
</dbReference>
<dbReference type="CDD" id="cd16927">
    <property type="entry name" value="HATPase_Hsp90-like"/>
    <property type="match status" value="1"/>
</dbReference>
<feature type="binding site" evidence="11">
    <location>
        <position position="43"/>
    </location>
    <ligand>
        <name>ATP</name>
        <dbReference type="ChEBI" id="CHEBI:30616"/>
    </ligand>
</feature>
<dbReference type="SUPFAM" id="SSF110942">
    <property type="entry name" value="HSP90 C-terminal domain"/>
    <property type="match status" value="1"/>
</dbReference>
<organism evidence="14 15">
    <name type="scientific">Denitromonas iodatirespirans</name>
    <dbReference type="NCBI Taxonomy" id="2795389"/>
    <lineage>
        <taxon>Bacteria</taxon>
        <taxon>Pseudomonadati</taxon>
        <taxon>Pseudomonadota</taxon>
        <taxon>Betaproteobacteria</taxon>
        <taxon>Rhodocyclales</taxon>
        <taxon>Zoogloeaceae</taxon>
        <taxon>Denitromonas</taxon>
    </lineage>
</organism>
<dbReference type="FunFam" id="3.30.565.10:FF:000009">
    <property type="entry name" value="Molecular chaperone HtpG"/>
    <property type="match status" value="1"/>
</dbReference>
<dbReference type="GO" id="GO:0005737">
    <property type="term" value="C:cytoplasm"/>
    <property type="evidence" value="ECO:0007669"/>
    <property type="project" value="UniProtKB-SubCell"/>
</dbReference>
<evidence type="ECO:0000313" key="14">
    <source>
        <dbReference type="EMBL" id="MBT0963640.1"/>
    </source>
</evidence>
<dbReference type="SUPFAM" id="SSF54211">
    <property type="entry name" value="Ribosomal protein S5 domain 2-like"/>
    <property type="match status" value="1"/>
</dbReference>
<dbReference type="GO" id="GO:0051082">
    <property type="term" value="F:unfolded protein binding"/>
    <property type="evidence" value="ECO:0007669"/>
    <property type="project" value="UniProtKB-UniRule"/>
</dbReference>
<dbReference type="InterPro" id="IPR001404">
    <property type="entry name" value="Hsp90_fam"/>
</dbReference>
<comment type="subcellular location">
    <subcellularLocation>
        <location evidence="1 10">Cytoplasm</location>
    </subcellularLocation>
</comment>
<feature type="binding site" evidence="11">
    <location>
        <position position="349"/>
    </location>
    <ligand>
        <name>ATP</name>
        <dbReference type="ChEBI" id="CHEBI:30616"/>
    </ligand>
</feature>
<feature type="binding site" evidence="11">
    <location>
        <position position="104"/>
    </location>
    <ligand>
        <name>ATP</name>
        <dbReference type="ChEBI" id="CHEBI:30616"/>
    </ligand>
</feature>
<evidence type="ECO:0000256" key="9">
    <source>
        <dbReference type="ARBA" id="ARBA00070675"/>
    </source>
</evidence>
<evidence type="ECO:0000256" key="8">
    <source>
        <dbReference type="ARBA" id="ARBA00058590"/>
    </source>
</evidence>
<keyword evidence="5 10" id="KW-0067">ATP-binding</keyword>
<feature type="coiled-coil region" evidence="12">
    <location>
        <begin position="505"/>
        <end position="535"/>
    </location>
</feature>
<protein>
    <recommendedName>
        <fullName evidence="9 10">Chaperone protein HtpG</fullName>
    </recommendedName>
    <alternativeName>
        <fullName evidence="10">Heat shock protein HtpG</fullName>
    </alternativeName>
    <alternativeName>
        <fullName evidence="10">High temperature protein G</fullName>
    </alternativeName>
</protein>
<proteinExistence type="inferred from homology"/>
<dbReference type="GO" id="GO:0016887">
    <property type="term" value="F:ATP hydrolysis activity"/>
    <property type="evidence" value="ECO:0007669"/>
    <property type="project" value="InterPro"/>
</dbReference>
<dbReference type="InterPro" id="IPR020568">
    <property type="entry name" value="Ribosomal_Su5_D2-typ_SF"/>
</dbReference>
<evidence type="ECO:0000313" key="15">
    <source>
        <dbReference type="Proteomes" id="UP000694660"/>
    </source>
</evidence>
<feature type="binding site" evidence="11">
    <location>
        <position position="85"/>
    </location>
    <ligand>
        <name>ATP</name>
        <dbReference type="ChEBI" id="CHEBI:30616"/>
    </ligand>
</feature>
<feature type="binding site" evidence="11">
    <location>
        <begin position="105"/>
        <end position="106"/>
    </location>
    <ligand>
        <name>ATP</name>
        <dbReference type="ChEBI" id="CHEBI:30616"/>
    </ligand>
</feature>
<feature type="binding site" evidence="11">
    <location>
        <position position="90"/>
    </location>
    <ligand>
        <name>ATP</name>
        <dbReference type="ChEBI" id="CHEBI:30616"/>
    </ligand>
</feature>
<sequence length="641" mass="71895">MSDAPSAQAEKMNFQAEVKQLLHLMIHSLYSNREIFLRELISNASDACDKLRFEALDKAELFEGDGDLKIRIRFDAEAKTVTVSDNGIGMSRDEVVTNLGTIAKSGTKEFFGQLTGDQKKDAHLIGQFGVGFYSAFIVADRVTVRTRRAGLASTDGVMWECAMTGDTAGEYQVAPLDKADRGTEITLHLRDGQEDLLSGWKLRELVRKYSDHIVQPIVMTKEKWDEEKGKQVPTDEDETVNQANALWARPRNEITDDEYKAFYKHVGHDFQEPLAWTHAKVEGRHEYTQLLYIPGNAPFDLWDRNARHGIKLYVRRVFIMDDAEKLMPMYLRFVRGVVDSADLPLNVSREILQESKDIDALRAGCTKKVLGLLEDLAKNDAEKYTTFWKAFGKVLKEGVGEDSANREKIAGLLRFASTQADTPEETVTLADYIGRMKEGQEKIYYVTAETFNAAKNSPHLEVFRKKGIEVLLLSDRVDEWVIGYLTEFDGKALQSVAKGGVDLGALEDEAEKQEVEKLADEYKDLLERVKTSLGERVKDVRVTHRLTDSPACLVADEHDMGMNLARILKAAGQEAPSSQPILELNPTHPAVQRLNTETEHFDDWAAVLFDQALLAEGGTLDDPATFVKRTNALMLALSGTQ</sequence>
<feature type="binding site" evidence="11">
    <location>
        <begin position="127"/>
        <end position="132"/>
    </location>
    <ligand>
        <name>ATP</name>
        <dbReference type="ChEBI" id="CHEBI:30616"/>
    </ligand>
</feature>
<feature type="binding site" evidence="11">
    <location>
        <position position="98"/>
    </location>
    <ligand>
        <name>ATP</name>
        <dbReference type="ChEBI" id="CHEBI:30616"/>
    </ligand>
</feature>
<evidence type="ECO:0000256" key="2">
    <source>
        <dbReference type="ARBA" id="ARBA00008239"/>
    </source>
</evidence>
<keyword evidence="4 10" id="KW-0547">Nucleotide-binding</keyword>
<feature type="binding site" evidence="11">
    <location>
        <position position="39"/>
    </location>
    <ligand>
        <name>ATP</name>
        <dbReference type="ChEBI" id="CHEBI:30616"/>
    </ligand>
</feature>
<evidence type="ECO:0000256" key="6">
    <source>
        <dbReference type="ARBA" id="ARBA00023016"/>
    </source>
</evidence>
<gene>
    <name evidence="10 14" type="primary">htpG</name>
    <name evidence="14" type="ORF">I8J34_20840</name>
</gene>
<evidence type="ECO:0000256" key="3">
    <source>
        <dbReference type="ARBA" id="ARBA00022490"/>
    </source>
</evidence>
<evidence type="ECO:0000256" key="4">
    <source>
        <dbReference type="ARBA" id="ARBA00022741"/>
    </source>
</evidence>
<evidence type="ECO:0000259" key="13">
    <source>
        <dbReference type="SMART" id="SM00387"/>
    </source>
</evidence>
<dbReference type="NCBIfam" id="NF003555">
    <property type="entry name" value="PRK05218.1"/>
    <property type="match status" value="1"/>
</dbReference>
<dbReference type="PANTHER" id="PTHR11528">
    <property type="entry name" value="HEAT SHOCK PROTEIN 90 FAMILY MEMBER"/>
    <property type="match status" value="1"/>
</dbReference>
<feature type="domain" description="Histidine kinase/HSP90-like ATPase" evidence="13">
    <location>
        <begin position="32"/>
        <end position="193"/>
    </location>
</feature>
<keyword evidence="15" id="KW-1185">Reference proteome</keyword>
<comment type="caution">
    <text evidence="14">The sequence shown here is derived from an EMBL/GenBank/DDBJ whole genome shotgun (WGS) entry which is preliminary data.</text>
</comment>
<reference evidence="15" key="1">
    <citation type="journal article" date="2022" name="ISME J.">
        <title>Genetic and phylogenetic analysis of dissimilatory iodate-reducing bacteria identifies potential niches across the world's oceans.</title>
        <authorList>
            <person name="Reyes-Umana V."/>
            <person name="Henning Z."/>
            <person name="Lee K."/>
            <person name="Barnum T.P."/>
            <person name="Coates J.D."/>
        </authorList>
    </citation>
    <scope>NUCLEOTIDE SEQUENCE [LARGE SCALE GENOMIC DNA]</scope>
    <source>
        <strain evidence="15">IR12</strain>
    </source>
</reference>
<keyword evidence="3 10" id="KW-0963">Cytoplasm</keyword>
<dbReference type="InterPro" id="IPR003594">
    <property type="entry name" value="HATPase_dom"/>
</dbReference>
<dbReference type="InterPro" id="IPR020575">
    <property type="entry name" value="Hsp90_N"/>
</dbReference>
<evidence type="ECO:0000256" key="1">
    <source>
        <dbReference type="ARBA" id="ARBA00004496"/>
    </source>
</evidence>
<feature type="binding site" evidence="11">
    <location>
        <position position="183"/>
    </location>
    <ligand>
        <name>ATP</name>
        <dbReference type="ChEBI" id="CHEBI:30616"/>
    </ligand>
</feature>
<dbReference type="EMBL" id="JAEKFT010000034">
    <property type="protein sequence ID" value="MBT0963640.1"/>
    <property type="molecule type" value="Genomic_DNA"/>
</dbReference>
<evidence type="ECO:0000256" key="12">
    <source>
        <dbReference type="SAM" id="Coils"/>
    </source>
</evidence>
<feature type="region of interest" description="C" evidence="10">
    <location>
        <begin position="567"/>
        <end position="641"/>
    </location>
</feature>
<dbReference type="Pfam" id="PF00183">
    <property type="entry name" value="HSP90"/>
    <property type="match status" value="1"/>
</dbReference>
<dbReference type="RefSeq" id="WP_214363570.1">
    <property type="nucleotide sequence ID" value="NZ_JAEKFT010000034.1"/>
</dbReference>
<comment type="similarity">
    <text evidence="2 10">Belongs to the heat shock protein 90 family.</text>
</comment>
<dbReference type="GO" id="GO:0140662">
    <property type="term" value="F:ATP-dependent protein folding chaperone"/>
    <property type="evidence" value="ECO:0007669"/>
    <property type="project" value="InterPro"/>
</dbReference>
<keyword evidence="6 10" id="KW-0346">Stress response</keyword>
<evidence type="ECO:0000256" key="11">
    <source>
        <dbReference type="PIRSR" id="PIRSR002583-1"/>
    </source>
</evidence>
<dbReference type="GO" id="GO:0005524">
    <property type="term" value="F:ATP binding"/>
    <property type="evidence" value="ECO:0007669"/>
    <property type="project" value="UniProtKB-UniRule"/>
</dbReference>
<dbReference type="PIRSF" id="PIRSF002583">
    <property type="entry name" value="Hsp90"/>
    <property type="match status" value="1"/>
</dbReference>
<keyword evidence="12" id="KW-0175">Coiled coil</keyword>
<evidence type="ECO:0000256" key="7">
    <source>
        <dbReference type="ARBA" id="ARBA00023186"/>
    </source>
</evidence>
<dbReference type="Pfam" id="PF13589">
    <property type="entry name" value="HATPase_c_3"/>
    <property type="match status" value="1"/>
</dbReference>
<evidence type="ECO:0000256" key="5">
    <source>
        <dbReference type="ARBA" id="ARBA00022840"/>
    </source>
</evidence>
<dbReference type="Gene3D" id="3.40.50.11260">
    <property type="match status" value="1"/>
</dbReference>
<dbReference type="PRINTS" id="PR00775">
    <property type="entry name" value="HEATSHOCK90"/>
</dbReference>
<dbReference type="Proteomes" id="UP000694660">
    <property type="component" value="Unassembled WGS sequence"/>
</dbReference>
<comment type="function">
    <text evidence="8 10">Molecular chaperone. Has ATPase activity.</text>
</comment>
<dbReference type="InterPro" id="IPR037196">
    <property type="entry name" value="HSP90_C"/>
</dbReference>
<dbReference type="Gene3D" id="3.30.565.10">
    <property type="entry name" value="Histidine kinase-like ATPase, C-terminal domain"/>
    <property type="match status" value="1"/>
</dbReference>
<evidence type="ECO:0000256" key="10">
    <source>
        <dbReference type="HAMAP-Rule" id="MF_00505"/>
    </source>
</evidence>
<feature type="region of interest" description="A; substrate-binding" evidence="10">
    <location>
        <begin position="1"/>
        <end position="349"/>
    </location>
</feature>
<keyword evidence="7 10" id="KW-0143">Chaperone</keyword>
<dbReference type="AlphaFoldDB" id="A0A944HAN4"/>
<dbReference type="InterPro" id="IPR036890">
    <property type="entry name" value="HATPase_C_sf"/>
</dbReference>
<dbReference type="InterPro" id="IPR019805">
    <property type="entry name" value="Heat_shock_protein_90_CS"/>
</dbReference>
<name>A0A944HAN4_DENI1</name>
<dbReference type="PROSITE" id="PS00298">
    <property type="entry name" value="HSP90"/>
    <property type="match status" value="1"/>
</dbReference>
<dbReference type="Gene3D" id="3.30.230.80">
    <property type="match status" value="1"/>
</dbReference>
<dbReference type="FunFam" id="3.30.230.80:FF:000002">
    <property type="entry name" value="Molecular chaperone HtpG"/>
    <property type="match status" value="1"/>
</dbReference>
<comment type="subunit">
    <text evidence="10">Homodimer.</text>
</comment>
<accession>A0A944HAN4</accession>
<comment type="caution">
    <text evidence="10">Lacks conserved residue(s) required for the propagation of feature annotation.</text>
</comment>
<dbReference type="Gene3D" id="1.20.120.790">
    <property type="entry name" value="Heat shock protein 90, C-terminal domain"/>
    <property type="match status" value="1"/>
</dbReference>
<dbReference type="SMART" id="SM00387">
    <property type="entry name" value="HATPase_c"/>
    <property type="match status" value="1"/>
</dbReference>
<dbReference type="HAMAP" id="MF_00505">
    <property type="entry name" value="HSP90"/>
    <property type="match status" value="1"/>
</dbReference>